<dbReference type="GO" id="GO:0006308">
    <property type="term" value="P:DNA catabolic process"/>
    <property type="evidence" value="ECO:0007669"/>
    <property type="project" value="UniProtKB-UniRule"/>
</dbReference>
<dbReference type="Pfam" id="PF02609">
    <property type="entry name" value="Exonuc_VII_S"/>
    <property type="match status" value="1"/>
</dbReference>
<dbReference type="PANTHER" id="PTHR34137">
    <property type="entry name" value="EXODEOXYRIBONUCLEASE 7 SMALL SUBUNIT"/>
    <property type="match status" value="1"/>
</dbReference>
<evidence type="ECO:0000256" key="7">
    <source>
        <dbReference type="SAM" id="MobiDB-lite"/>
    </source>
</evidence>
<evidence type="ECO:0000256" key="5">
    <source>
        <dbReference type="ARBA" id="ARBA00022839"/>
    </source>
</evidence>
<proteinExistence type="inferred from homology"/>
<protein>
    <recommendedName>
        <fullName evidence="6">Exodeoxyribonuclease 7 small subunit</fullName>
        <ecNumber evidence="6">3.1.11.6</ecNumber>
    </recommendedName>
    <alternativeName>
        <fullName evidence="6">Exodeoxyribonuclease VII small subunit</fullName>
        <shortName evidence="6">Exonuclease VII small subunit</shortName>
    </alternativeName>
</protein>
<keyword evidence="2 6" id="KW-0963">Cytoplasm</keyword>
<comment type="catalytic activity">
    <reaction evidence="6">
        <text>Exonucleolytic cleavage in either 5'- to 3'- or 3'- to 5'-direction to yield nucleoside 5'-phosphates.</text>
        <dbReference type="EC" id="3.1.11.6"/>
    </reaction>
</comment>
<reference evidence="8" key="1">
    <citation type="journal article" date="2020" name="mSystems">
        <title>Genome- and Community-Level Interaction Insights into Carbon Utilization and Element Cycling Functions of Hydrothermarchaeota in Hydrothermal Sediment.</title>
        <authorList>
            <person name="Zhou Z."/>
            <person name="Liu Y."/>
            <person name="Xu W."/>
            <person name="Pan J."/>
            <person name="Luo Z.H."/>
            <person name="Li M."/>
        </authorList>
    </citation>
    <scope>NUCLEOTIDE SEQUENCE [LARGE SCALE GENOMIC DNA]</scope>
    <source>
        <strain evidence="8">SpSt-381</strain>
    </source>
</reference>
<organism evidence="8">
    <name type="scientific">Eiseniibacteriota bacterium</name>
    <dbReference type="NCBI Taxonomy" id="2212470"/>
    <lineage>
        <taxon>Bacteria</taxon>
        <taxon>Candidatus Eiseniibacteriota</taxon>
    </lineage>
</organism>
<comment type="caution">
    <text evidence="8">The sequence shown here is derived from an EMBL/GenBank/DDBJ whole genome shotgun (WGS) entry which is preliminary data.</text>
</comment>
<dbReference type="EC" id="3.1.11.6" evidence="6"/>
<sequence length="122" mass="13119">MAARQNPETPAEEPGFEAALERLETIVEELEGGQLTLEQSLRHYEEGMALSRRLARRLDEAEKTIERLVESDDEGGDEPGGAEEAEGGAGGPATPQPPRKAKPPGTRPMTLELGGANDELPF</sequence>
<dbReference type="SUPFAM" id="SSF116842">
    <property type="entry name" value="XseB-like"/>
    <property type="match status" value="1"/>
</dbReference>
<dbReference type="AlphaFoldDB" id="A0A832MIG9"/>
<keyword evidence="5 6" id="KW-0269">Exonuclease</keyword>
<dbReference type="GO" id="GO:0008855">
    <property type="term" value="F:exodeoxyribonuclease VII activity"/>
    <property type="evidence" value="ECO:0007669"/>
    <property type="project" value="UniProtKB-UniRule"/>
</dbReference>
<evidence type="ECO:0000256" key="6">
    <source>
        <dbReference type="HAMAP-Rule" id="MF_00337"/>
    </source>
</evidence>
<keyword evidence="3 6" id="KW-0540">Nuclease</keyword>
<dbReference type="InterPro" id="IPR037004">
    <property type="entry name" value="Exonuc_VII_ssu_sf"/>
</dbReference>
<dbReference type="GO" id="GO:0005829">
    <property type="term" value="C:cytosol"/>
    <property type="evidence" value="ECO:0007669"/>
    <property type="project" value="TreeGrafter"/>
</dbReference>
<dbReference type="HAMAP" id="MF_00337">
    <property type="entry name" value="Exonuc_7_S"/>
    <property type="match status" value="1"/>
</dbReference>
<comment type="subcellular location">
    <subcellularLocation>
        <location evidence="6">Cytoplasm</location>
    </subcellularLocation>
</comment>
<dbReference type="Gene3D" id="1.10.287.1040">
    <property type="entry name" value="Exonuclease VII, small subunit"/>
    <property type="match status" value="1"/>
</dbReference>
<dbReference type="EMBL" id="DSQF01000002">
    <property type="protein sequence ID" value="HGZ41885.1"/>
    <property type="molecule type" value="Genomic_DNA"/>
</dbReference>
<evidence type="ECO:0000313" key="8">
    <source>
        <dbReference type="EMBL" id="HGZ41885.1"/>
    </source>
</evidence>
<evidence type="ECO:0000256" key="1">
    <source>
        <dbReference type="ARBA" id="ARBA00009998"/>
    </source>
</evidence>
<dbReference type="PANTHER" id="PTHR34137:SF1">
    <property type="entry name" value="EXODEOXYRIBONUCLEASE 7 SMALL SUBUNIT"/>
    <property type="match status" value="1"/>
</dbReference>
<gene>
    <name evidence="6 8" type="primary">xseB</name>
    <name evidence="8" type="ORF">ENR23_00395</name>
</gene>
<name>A0A832MIG9_UNCEI</name>
<comment type="similarity">
    <text evidence="1 6">Belongs to the XseB family.</text>
</comment>
<dbReference type="InterPro" id="IPR003761">
    <property type="entry name" value="Exonuc_VII_S"/>
</dbReference>
<comment type="function">
    <text evidence="6">Bidirectionally degrades single-stranded DNA into large acid-insoluble oligonucleotides, which are then degraded further into small acid-soluble oligonucleotides.</text>
</comment>
<dbReference type="NCBIfam" id="TIGR01280">
    <property type="entry name" value="xseB"/>
    <property type="match status" value="1"/>
</dbReference>
<accession>A0A832MIG9</accession>
<evidence type="ECO:0000256" key="4">
    <source>
        <dbReference type="ARBA" id="ARBA00022801"/>
    </source>
</evidence>
<keyword evidence="4 6" id="KW-0378">Hydrolase</keyword>
<evidence type="ECO:0000256" key="3">
    <source>
        <dbReference type="ARBA" id="ARBA00022722"/>
    </source>
</evidence>
<evidence type="ECO:0000256" key="2">
    <source>
        <dbReference type="ARBA" id="ARBA00022490"/>
    </source>
</evidence>
<feature type="compositionally biased region" description="Acidic residues" evidence="7">
    <location>
        <begin position="71"/>
        <end position="86"/>
    </location>
</feature>
<feature type="region of interest" description="Disordered" evidence="7">
    <location>
        <begin position="66"/>
        <end position="122"/>
    </location>
</feature>
<comment type="subunit">
    <text evidence="6">Heterooligomer composed of large and small subunits.</text>
</comment>
<dbReference type="GO" id="GO:0009318">
    <property type="term" value="C:exodeoxyribonuclease VII complex"/>
    <property type="evidence" value="ECO:0007669"/>
    <property type="project" value="UniProtKB-UniRule"/>
</dbReference>